<gene>
    <name evidence="4" type="ORF">PIB30_026831</name>
</gene>
<dbReference type="InterPro" id="IPR004147">
    <property type="entry name" value="ABC1_dom"/>
</dbReference>
<dbReference type="CDD" id="cd13969">
    <property type="entry name" value="ADCK1-like"/>
    <property type="match status" value="1"/>
</dbReference>
<evidence type="ECO:0000313" key="4">
    <source>
        <dbReference type="EMBL" id="MED6121085.1"/>
    </source>
</evidence>
<dbReference type="InterPro" id="IPR011009">
    <property type="entry name" value="Kinase-like_dom_sf"/>
</dbReference>
<protein>
    <recommendedName>
        <fullName evidence="3">ABC1 atypical kinase-like domain-containing protein</fullName>
    </recommendedName>
</protein>
<proteinExistence type="inferred from homology"/>
<feature type="chain" id="PRO_5046001587" description="ABC1 atypical kinase-like domain-containing protein" evidence="2">
    <location>
        <begin position="35"/>
        <end position="593"/>
    </location>
</feature>
<organism evidence="4 5">
    <name type="scientific">Stylosanthes scabra</name>
    <dbReference type="NCBI Taxonomy" id="79078"/>
    <lineage>
        <taxon>Eukaryota</taxon>
        <taxon>Viridiplantae</taxon>
        <taxon>Streptophyta</taxon>
        <taxon>Embryophyta</taxon>
        <taxon>Tracheophyta</taxon>
        <taxon>Spermatophyta</taxon>
        <taxon>Magnoliopsida</taxon>
        <taxon>eudicotyledons</taxon>
        <taxon>Gunneridae</taxon>
        <taxon>Pentapetalae</taxon>
        <taxon>rosids</taxon>
        <taxon>fabids</taxon>
        <taxon>Fabales</taxon>
        <taxon>Fabaceae</taxon>
        <taxon>Papilionoideae</taxon>
        <taxon>50 kb inversion clade</taxon>
        <taxon>dalbergioids sensu lato</taxon>
        <taxon>Dalbergieae</taxon>
        <taxon>Pterocarpus clade</taxon>
        <taxon>Stylosanthes</taxon>
    </lineage>
</organism>
<dbReference type="InterPro" id="IPR045307">
    <property type="entry name" value="ADCK1_dom"/>
</dbReference>
<dbReference type="SUPFAM" id="SSF56112">
    <property type="entry name" value="Protein kinase-like (PK-like)"/>
    <property type="match status" value="1"/>
</dbReference>
<comment type="similarity">
    <text evidence="1">Belongs to the protein kinase superfamily. ADCK protein kinase family.</text>
</comment>
<keyword evidence="2" id="KW-0732">Signal</keyword>
<dbReference type="EMBL" id="JASCZI010030310">
    <property type="protein sequence ID" value="MED6121085.1"/>
    <property type="molecule type" value="Genomic_DNA"/>
</dbReference>
<feature type="signal peptide" evidence="2">
    <location>
        <begin position="1"/>
        <end position="34"/>
    </location>
</feature>
<dbReference type="PANTHER" id="PTHR43173">
    <property type="entry name" value="ABC1 FAMILY PROTEIN"/>
    <property type="match status" value="1"/>
</dbReference>
<accession>A0ABU6RAR0</accession>
<name>A0ABU6RAR0_9FABA</name>
<evidence type="ECO:0000313" key="5">
    <source>
        <dbReference type="Proteomes" id="UP001341840"/>
    </source>
</evidence>
<dbReference type="Pfam" id="PF03109">
    <property type="entry name" value="ABC1"/>
    <property type="match status" value="1"/>
</dbReference>
<evidence type="ECO:0000256" key="1">
    <source>
        <dbReference type="ARBA" id="ARBA00009670"/>
    </source>
</evidence>
<dbReference type="PANTHER" id="PTHR43173:SF28">
    <property type="entry name" value="AARF DOMAIN CONTAINING KINASE 5"/>
    <property type="match status" value="1"/>
</dbReference>
<reference evidence="4 5" key="1">
    <citation type="journal article" date="2023" name="Plants (Basel)">
        <title>Bridging the Gap: Combining Genomics and Transcriptomics Approaches to Understand Stylosanthes scabra, an Orphan Legume from the Brazilian Caatinga.</title>
        <authorList>
            <person name="Ferreira-Neto J.R.C."/>
            <person name="da Silva M.D."/>
            <person name="Binneck E."/>
            <person name="de Melo N.F."/>
            <person name="da Silva R.H."/>
            <person name="de Melo A.L.T.M."/>
            <person name="Pandolfi V."/>
            <person name="Bustamante F.O."/>
            <person name="Brasileiro-Vidal A.C."/>
            <person name="Benko-Iseppon A.M."/>
        </authorList>
    </citation>
    <scope>NUCLEOTIDE SEQUENCE [LARGE SCALE GENOMIC DNA]</scope>
    <source>
        <tissue evidence="4">Leaves</tissue>
    </source>
</reference>
<comment type="caution">
    <text evidence="4">The sequence shown here is derived from an EMBL/GenBank/DDBJ whole genome shotgun (WGS) entry which is preliminary data.</text>
</comment>
<dbReference type="InterPro" id="IPR051130">
    <property type="entry name" value="Mito_struct-func_regulator"/>
</dbReference>
<dbReference type="Proteomes" id="UP001341840">
    <property type="component" value="Unassembled WGS sequence"/>
</dbReference>
<feature type="domain" description="ABC1 atypical kinase-like" evidence="3">
    <location>
        <begin position="136"/>
        <end position="404"/>
    </location>
</feature>
<keyword evidence="5" id="KW-1185">Reference proteome</keyword>
<evidence type="ECO:0000259" key="3">
    <source>
        <dbReference type="Pfam" id="PF03109"/>
    </source>
</evidence>
<evidence type="ECO:0000256" key="2">
    <source>
        <dbReference type="SAM" id="SignalP"/>
    </source>
</evidence>
<sequence length="593" mass="67309">MGMTPKSFNFPAKRRTRLLLLTAAAAATTAAAQASNSDELSSLSAENLGAQLHGLVRTTRAVSAVASTVADYEFSLRGLQKDSDQYRQSISEVHLRSAKRLLKLCELNKGFYVKAGQFVAAQRVLPKEYSSTLSALQDQVAPLPFKVIQGVLKDNLGPDFTEMFESLDEEPIAAASVAQVHHGVLKSGHEVAIKVQYPWVQQQMTFDTRTMYFLSKTIAWGIYLAGEKFHSPCPLAKLYPQYRFQWLPLAFADSMTSELDFFHEARNSERAAKNLRNNKLVRVPHVFWDLTRRQVLTMQFYTGQKIDDLDFLNQIGVEPEKVDISQFTTMVAKALVELFAEMIFVHGYVHADPHPGNILVSPQGPNGFSLVFLDHAVYRELDEEFRKDFCLLWEALILKDMNKTLRLGERFGAGKYSRYLPIIFTGTTVESKHAFGISTAEKETMRSELKSLLFDDLSSFMETLPPDFIAIMRIDGMIRSIIRKMGVSRVTRLLTYTKYAVYGLLCSKFDTESCKSLTKSYFAVKVAFLRFIAKLKYLLILIKVLTGSIDSTSWRQKVNSILNYMYSKISSEFWSILLHPIFLLLWIRPNALF</sequence>